<keyword evidence="4" id="KW-1185">Reference proteome</keyword>
<comment type="caution">
    <text evidence="3">The sequence shown here is derived from an EMBL/GenBank/DDBJ whole genome shotgun (WGS) entry which is preliminary data.</text>
</comment>
<dbReference type="EMBL" id="JAUKUA010000007">
    <property type="protein sequence ID" value="KAK0704934.1"/>
    <property type="molecule type" value="Genomic_DNA"/>
</dbReference>
<dbReference type="InterPro" id="IPR024630">
    <property type="entry name" value="Stc1"/>
</dbReference>
<gene>
    <name evidence="3" type="ORF">B0H67DRAFT_649330</name>
</gene>
<feature type="region of interest" description="Disordered" evidence="1">
    <location>
        <begin position="266"/>
        <end position="308"/>
    </location>
</feature>
<dbReference type="Proteomes" id="UP001172102">
    <property type="component" value="Unassembled WGS sequence"/>
</dbReference>
<protein>
    <recommendedName>
        <fullName evidence="2">Stc1 domain-containing protein</fullName>
    </recommendedName>
</protein>
<evidence type="ECO:0000256" key="1">
    <source>
        <dbReference type="SAM" id="MobiDB-lite"/>
    </source>
</evidence>
<evidence type="ECO:0000313" key="3">
    <source>
        <dbReference type="EMBL" id="KAK0704934.1"/>
    </source>
</evidence>
<name>A0AA39ZWQ1_9PEZI</name>
<accession>A0AA39ZWQ1</accession>
<dbReference type="Pfam" id="PF12898">
    <property type="entry name" value="Stc1"/>
    <property type="match status" value="1"/>
</dbReference>
<feature type="compositionally biased region" description="Polar residues" evidence="1">
    <location>
        <begin position="1"/>
        <end position="10"/>
    </location>
</feature>
<feature type="region of interest" description="Disordered" evidence="1">
    <location>
        <begin position="1"/>
        <end position="32"/>
    </location>
</feature>
<sequence>MGRNFRQNQTRGGGQAFKPAGTTTGGPVGMSADKSGVRIKCASNHWKLRSEFSEKQLKRYDTDVKKGFANPGDTGIRCKACAAEANKPQSEQMIMCEFCDVEKPRSMFSSTTIKTRVYRCYACNEYNVNAHEGVDFVRPDEQPTTEERLAIRSAPAITRHAADDALVMNHDFGFVQSNEHANLGAPASLGLNGLGRLPGFAMDFSTLPMQSLPKDNAILRAQIGIVPRFGNDAILRAQTGNAPKFGKGKFGKGKFRSGKTNSWEGYNSWFKGQGRRDWDADETPTRPGGWVREPSRKMIPQVPEYLRD</sequence>
<reference evidence="3" key="1">
    <citation type="submission" date="2023-06" db="EMBL/GenBank/DDBJ databases">
        <title>Genome-scale phylogeny and comparative genomics of the fungal order Sordariales.</title>
        <authorList>
            <consortium name="Lawrence Berkeley National Laboratory"/>
            <person name="Hensen N."/>
            <person name="Bonometti L."/>
            <person name="Westerberg I."/>
            <person name="Brannstrom I.O."/>
            <person name="Guillou S."/>
            <person name="Cros-Aarteil S."/>
            <person name="Calhoun S."/>
            <person name="Haridas S."/>
            <person name="Kuo A."/>
            <person name="Mondo S."/>
            <person name="Pangilinan J."/>
            <person name="Riley R."/>
            <person name="Labutti K."/>
            <person name="Andreopoulos B."/>
            <person name="Lipzen A."/>
            <person name="Chen C."/>
            <person name="Yanf M."/>
            <person name="Daum C."/>
            <person name="Ng V."/>
            <person name="Clum A."/>
            <person name="Steindorff A."/>
            <person name="Ohm R."/>
            <person name="Martin F."/>
            <person name="Silar P."/>
            <person name="Natvig D."/>
            <person name="Lalanne C."/>
            <person name="Gautier V."/>
            <person name="Ament-Velasquez S.L."/>
            <person name="Kruys A."/>
            <person name="Hutchinson M.I."/>
            <person name="Powell A.J."/>
            <person name="Barry K."/>
            <person name="Miller A.N."/>
            <person name="Grigoriev I.V."/>
            <person name="Debuchy R."/>
            <person name="Gladieux P."/>
            <person name="Thoren M.H."/>
            <person name="Johannesson H."/>
        </authorList>
    </citation>
    <scope>NUCLEOTIDE SEQUENCE</scope>
    <source>
        <strain evidence="3">SMH4607-1</strain>
    </source>
</reference>
<evidence type="ECO:0000313" key="4">
    <source>
        <dbReference type="Proteomes" id="UP001172102"/>
    </source>
</evidence>
<evidence type="ECO:0000259" key="2">
    <source>
        <dbReference type="Pfam" id="PF12898"/>
    </source>
</evidence>
<dbReference type="AlphaFoldDB" id="A0AA39ZWQ1"/>
<organism evidence="3 4">
    <name type="scientific">Lasiosphaeris hirsuta</name>
    <dbReference type="NCBI Taxonomy" id="260670"/>
    <lineage>
        <taxon>Eukaryota</taxon>
        <taxon>Fungi</taxon>
        <taxon>Dikarya</taxon>
        <taxon>Ascomycota</taxon>
        <taxon>Pezizomycotina</taxon>
        <taxon>Sordariomycetes</taxon>
        <taxon>Sordariomycetidae</taxon>
        <taxon>Sordariales</taxon>
        <taxon>Lasiosphaeriaceae</taxon>
        <taxon>Lasiosphaeris</taxon>
    </lineage>
</organism>
<proteinExistence type="predicted"/>
<feature type="domain" description="Stc1" evidence="2">
    <location>
        <begin position="41"/>
        <end position="124"/>
    </location>
</feature>